<evidence type="ECO:0000313" key="3">
    <source>
        <dbReference type="Proteomes" id="UP001163726"/>
    </source>
</evidence>
<evidence type="ECO:0000256" key="1">
    <source>
        <dbReference type="SAM" id="SignalP"/>
    </source>
</evidence>
<feature type="chain" id="PRO_5047076680" evidence="1">
    <location>
        <begin position="20"/>
        <end position="278"/>
    </location>
</feature>
<organism evidence="2 3">
    <name type="scientific">Catenovulum adriaticum</name>
    <dbReference type="NCBI Taxonomy" id="2984846"/>
    <lineage>
        <taxon>Bacteria</taxon>
        <taxon>Pseudomonadati</taxon>
        <taxon>Pseudomonadota</taxon>
        <taxon>Gammaproteobacteria</taxon>
        <taxon>Alteromonadales</taxon>
        <taxon>Alteromonadaceae</taxon>
        <taxon>Catenovulum</taxon>
    </lineage>
</organism>
<gene>
    <name evidence="2" type="ORF">OLW01_13800</name>
</gene>
<evidence type="ECO:0000313" key="2">
    <source>
        <dbReference type="EMBL" id="WAJ70197.1"/>
    </source>
</evidence>
<keyword evidence="1" id="KW-0732">Signal</keyword>
<dbReference type="RefSeq" id="WP_268074501.1">
    <property type="nucleotide sequence ID" value="NZ_CP109965.1"/>
</dbReference>
<dbReference type="EMBL" id="CP109965">
    <property type="protein sequence ID" value="WAJ70197.1"/>
    <property type="molecule type" value="Genomic_DNA"/>
</dbReference>
<sequence>MKTTSYILFLLLFPLTAYSIQFEDLPEFNIEFKYQKGDMIRFGNNIYIHQPDKNWHKIVSAYKKTPENISTKNIIASFGKKAQLQTIESWSARKHYQIGNSIFYQNKYYTLIKKTKQGKWKEKHWLPFDHPAIGYDLPEYDENSNEFNSLIGTDKNLNLIRDDFEVHIKMSRIPEQTKEYALKAGKIYTNLMLFSNSQHSVSAENAKQTLGRLIQARLCKQSFSDIAWKESSFFNTFDRIKFKFIIQENLYTQLDSDEFDIENINPCEQLAVVMENEK</sequence>
<protein>
    <submittedName>
        <fullName evidence="2">Uncharacterized protein</fullName>
    </submittedName>
</protein>
<dbReference type="Gene3D" id="2.10.10.90">
    <property type="match status" value="1"/>
</dbReference>
<name>A0ABY7ANA1_9ALTE</name>
<reference evidence="2" key="1">
    <citation type="submission" date="2022-10" db="EMBL/GenBank/DDBJ databases">
        <title>Catenovulum adriacola sp. nov. isolated in the Harbour of Susak.</title>
        <authorList>
            <person name="Schoch T."/>
            <person name="Reich S.J."/>
            <person name="Stoeferle S."/>
            <person name="Flaiz M."/>
            <person name="Kazda M."/>
            <person name="Riedel C.U."/>
            <person name="Duerre P."/>
        </authorList>
    </citation>
    <scope>NUCLEOTIDE SEQUENCE</scope>
    <source>
        <strain evidence="2">TS8</strain>
    </source>
</reference>
<accession>A0ABY7ANA1</accession>
<feature type="signal peptide" evidence="1">
    <location>
        <begin position="1"/>
        <end position="19"/>
    </location>
</feature>
<dbReference type="Proteomes" id="UP001163726">
    <property type="component" value="Chromosome"/>
</dbReference>
<proteinExistence type="predicted"/>
<keyword evidence="3" id="KW-1185">Reference proteome</keyword>